<dbReference type="AlphaFoldDB" id="A0A547QB42"/>
<organism evidence="7 8">
    <name type="scientific">Palleronia caenipelagi</name>
    <dbReference type="NCBI Taxonomy" id="2489174"/>
    <lineage>
        <taxon>Bacteria</taxon>
        <taxon>Pseudomonadati</taxon>
        <taxon>Pseudomonadota</taxon>
        <taxon>Alphaproteobacteria</taxon>
        <taxon>Rhodobacterales</taxon>
        <taxon>Roseobacteraceae</taxon>
        <taxon>Palleronia</taxon>
    </lineage>
</organism>
<evidence type="ECO:0000256" key="3">
    <source>
        <dbReference type="ARBA" id="ARBA00022692"/>
    </source>
</evidence>
<keyword evidence="2" id="KW-1003">Cell membrane</keyword>
<keyword evidence="8" id="KW-1185">Reference proteome</keyword>
<accession>A0A547QB42</accession>
<evidence type="ECO:0000256" key="2">
    <source>
        <dbReference type="ARBA" id="ARBA00022475"/>
    </source>
</evidence>
<keyword evidence="5 6" id="KW-0472">Membrane</keyword>
<dbReference type="Pfam" id="PF01810">
    <property type="entry name" value="LysE"/>
    <property type="match status" value="1"/>
</dbReference>
<proteinExistence type="predicted"/>
<comment type="caution">
    <text evidence="7">The sequence shown here is derived from an EMBL/GenBank/DDBJ whole genome shotgun (WGS) entry which is preliminary data.</text>
</comment>
<feature type="transmembrane region" description="Helical" evidence="6">
    <location>
        <begin position="40"/>
        <end position="64"/>
    </location>
</feature>
<evidence type="ECO:0000256" key="5">
    <source>
        <dbReference type="ARBA" id="ARBA00023136"/>
    </source>
</evidence>
<feature type="transmembrane region" description="Helical" evidence="6">
    <location>
        <begin position="149"/>
        <end position="172"/>
    </location>
</feature>
<reference evidence="7 8" key="1">
    <citation type="submission" date="2019-06" db="EMBL/GenBank/DDBJ databases">
        <title>Paenimaribius caenipelagi gen. nov., sp. nov., isolated from a tidal flat.</title>
        <authorList>
            <person name="Yoon J.-H."/>
        </authorList>
    </citation>
    <scope>NUCLEOTIDE SEQUENCE [LARGE SCALE GENOMIC DNA]</scope>
    <source>
        <strain evidence="7 8">JBTF-M29</strain>
    </source>
</reference>
<dbReference type="RefSeq" id="WP_142832939.1">
    <property type="nucleotide sequence ID" value="NZ_VFSV01000001.1"/>
</dbReference>
<comment type="subcellular location">
    <subcellularLocation>
        <location evidence="1">Cell membrane</location>
        <topology evidence="1">Multi-pass membrane protein</topology>
    </subcellularLocation>
</comment>
<dbReference type="InterPro" id="IPR001123">
    <property type="entry name" value="LeuE-type"/>
</dbReference>
<dbReference type="PANTHER" id="PTHR30086:SF20">
    <property type="entry name" value="ARGININE EXPORTER PROTEIN ARGO-RELATED"/>
    <property type="match status" value="1"/>
</dbReference>
<evidence type="ECO:0000256" key="1">
    <source>
        <dbReference type="ARBA" id="ARBA00004651"/>
    </source>
</evidence>
<sequence length="204" mass="21315">MSLAAFFGVALAHLMAAISPGPSFVLSVRTAISQGFRPAAALALGFGIGAAIWAFAALAGLTLLFTLMPPLFLVLKIGGGLFLIWLAVKMWRHASDPMPASSADASPRSMASGVRLGLATQIANPKPAIFFGAVFVGVMPVTATASDKAIVLANILWVETLWYVIVARAFSLPHPRAAYGRAKVWLDRGMGSILGLLGLKVALT</sequence>
<name>A0A547QB42_9RHOB</name>
<dbReference type="OrthoDB" id="9804822at2"/>
<evidence type="ECO:0000313" key="8">
    <source>
        <dbReference type="Proteomes" id="UP000318590"/>
    </source>
</evidence>
<dbReference type="Proteomes" id="UP000318590">
    <property type="component" value="Unassembled WGS sequence"/>
</dbReference>
<dbReference type="GO" id="GO:0015171">
    <property type="term" value="F:amino acid transmembrane transporter activity"/>
    <property type="evidence" value="ECO:0007669"/>
    <property type="project" value="TreeGrafter"/>
</dbReference>
<evidence type="ECO:0000313" key="7">
    <source>
        <dbReference type="EMBL" id="TRD23617.1"/>
    </source>
</evidence>
<protein>
    <submittedName>
        <fullName evidence="7">LysE family translocator</fullName>
    </submittedName>
</protein>
<evidence type="ECO:0000256" key="4">
    <source>
        <dbReference type="ARBA" id="ARBA00022989"/>
    </source>
</evidence>
<dbReference type="PANTHER" id="PTHR30086">
    <property type="entry name" value="ARGININE EXPORTER PROTEIN ARGO"/>
    <property type="match status" value="1"/>
</dbReference>
<dbReference type="GO" id="GO:0005886">
    <property type="term" value="C:plasma membrane"/>
    <property type="evidence" value="ECO:0007669"/>
    <property type="project" value="UniProtKB-SubCell"/>
</dbReference>
<keyword evidence="3 6" id="KW-0812">Transmembrane</keyword>
<evidence type="ECO:0000256" key="6">
    <source>
        <dbReference type="SAM" id="Phobius"/>
    </source>
</evidence>
<gene>
    <name evidence="7" type="ORF">FEV53_00955</name>
</gene>
<keyword evidence="4 6" id="KW-1133">Transmembrane helix</keyword>
<feature type="transmembrane region" description="Helical" evidence="6">
    <location>
        <begin position="71"/>
        <end position="88"/>
    </location>
</feature>
<dbReference type="EMBL" id="VFSV01000001">
    <property type="protein sequence ID" value="TRD23617.1"/>
    <property type="molecule type" value="Genomic_DNA"/>
</dbReference>